<evidence type="ECO:0000259" key="9">
    <source>
        <dbReference type="PROSITE" id="PS50893"/>
    </source>
</evidence>
<gene>
    <name evidence="10" type="ORF">C4544_02865</name>
</gene>
<comment type="similarity">
    <text evidence="2">Belongs to the ABC transporter superfamily.</text>
</comment>
<protein>
    <submittedName>
        <fullName evidence="10">ABC transporter ATP-binding protein</fullName>
    </submittedName>
</protein>
<comment type="caution">
    <text evidence="10">The sequence shown here is derived from an EMBL/GenBank/DDBJ whole genome shotgun (WGS) entry which is preliminary data.</text>
</comment>
<dbReference type="EMBL" id="QZJW01000019">
    <property type="protein sequence ID" value="RJO61432.1"/>
    <property type="molecule type" value="Genomic_DNA"/>
</dbReference>
<dbReference type="Pfam" id="PF00005">
    <property type="entry name" value="ABC_tran"/>
    <property type="match status" value="1"/>
</dbReference>
<dbReference type="AlphaFoldDB" id="A0A419DEC6"/>
<keyword evidence="5" id="KW-0547">Nucleotide-binding</keyword>
<evidence type="ECO:0000256" key="6">
    <source>
        <dbReference type="ARBA" id="ARBA00022840"/>
    </source>
</evidence>
<dbReference type="SUPFAM" id="SSF52540">
    <property type="entry name" value="P-loop containing nucleoside triphosphate hydrolases"/>
    <property type="match status" value="1"/>
</dbReference>
<dbReference type="PROSITE" id="PS00211">
    <property type="entry name" value="ABC_TRANSPORTER_1"/>
    <property type="match status" value="1"/>
</dbReference>
<dbReference type="Proteomes" id="UP000285655">
    <property type="component" value="Unassembled WGS sequence"/>
</dbReference>
<dbReference type="GO" id="GO:0016887">
    <property type="term" value="F:ATP hydrolysis activity"/>
    <property type="evidence" value="ECO:0007669"/>
    <property type="project" value="InterPro"/>
</dbReference>
<dbReference type="SMART" id="SM00382">
    <property type="entry name" value="AAA"/>
    <property type="match status" value="1"/>
</dbReference>
<evidence type="ECO:0000256" key="7">
    <source>
        <dbReference type="ARBA" id="ARBA00022967"/>
    </source>
</evidence>
<dbReference type="InterPro" id="IPR050763">
    <property type="entry name" value="ABC_transporter_ATP-binding"/>
</dbReference>
<dbReference type="InterPro" id="IPR003593">
    <property type="entry name" value="AAA+_ATPase"/>
</dbReference>
<organism evidence="10 11">
    <name type="scientific">candidate division WS5 bacterium</name>
    <dbReference type="NCBI Taxonomy" id="2093353"/>
    <lineage>
        <taxon>Bacteria</taxon>
        <taxon>candidate division WS5</taxon>
    </lineage>
</organism>
<dbReference type="InterPro" id="IPR003439">
    <property type="entry name" value="ABC_transporter-like_ATP-bd"/>
</dbReference>
<reference evidence="10 11" key="1">
    <citation type="journal article" date="2017" name="ISME J.">
        <title>Energy and carbon metabolisms in a deep terrestrial subsurface fluid microbial community.</title>
        <authorList>
            <person name="Momper L."/>
            <person name="Jungbluth S.P."/>
            <person name="Lee M.D."/>
            <person name="Amend J.P."/>
        </authorList>
    </citation>
    <scope>NUCLEOTIDE SEQUENCE [LARGE SCALE GENOMIC DNA]</scope>
    <source>
        <strain evidence="10">SURF_29</strain>
    </source>
</reference>
<accession>A0A419DEC6</accession>
<dbReference type="GO" id="GO:0005524">
    <property type="term" value="F:ATP binding"/>
    <property type="evidence" value="ECO:0007669"/>
    <property type="project" value="UniProtKB-KW"/>
</dbReference>
<evidence type="ECO:0000313" key="10">
    <source>
        <dbReference type="EMBL" id="RJO61432.1"/>
    </source>
</evidence>
<dbReference type="FunFam" id="3.40.50.300:FF:000589">
    <property type="entry name" value="ABC transporter, ATP-binding subunit"/>
    <property type="match status" value="1"/>
</dbReference>
<evidence type="ECO:0000256" key="2">
    <source>
        <dbReference type="ARBA" id="ARBA00005417"/>
    </source>
</evidence>
<evidence type="ECO:0000256" key="1">
    <source>
        <dbReference type="ARBA" id="ARBA00004236"/>
    </source>
</evidence>
<feature type="domain" description="ABC transporter" evidence="9">
    <location>
        <begin position="9"/>
        <end position="234"/>
    </location>
</feature>
<keyword evidence="3" id="KW-0813">Transport</keyword>
<dbReference type="PROSITE" id="PS50893">
    <property type="entry name" value="ABC_TRANSPORTER_2"/>
    <property type="match status" value="1"/>
</dbReference>
<evidence type="ECO:0000313" key="11">
    <source>
        <dbReference type="Proteomes" id="UP000285655"/>
    </source>
</evidence>
<dbReference type="Gene3D" id="3.40.50.300">
    <property type="entry name" value="P-loop containing nucleotide triphosphate hydrolases"/>
    <property type="match status" value="1"/>
</dbReference>
<evidence type="ECO:0000256" key="5">
    <source>
        <dbReference type="ARBA" id="ARBA00022741"/>
    </source>
</evidence>
<comment type="subcellular location">
    <subcellularLocation>
        <location evidence="1">Cell membrane</location>
    </subcellularLocation>
</comment>
<dbReference type="InterPro" id="IPR027417">
    <property type="entry name" value="P-loop_NTPase"/>
</dbReference>
<evidence type="ECO:0000256" key="4">
    <source>
        <dbReference type="ARBA" id="ARBA00022475"/>
    </source>
</evidence>
<keyword evidence="6 10" id="KW-0067">ATP-binding</keyword>
<sequence>MPKKSENIIEVKNLTKKYGKLTAVKSISFEVKKGEIFGILGPNGAGKTTTLEMIEGLRPIDSGEVHIDDINVSEEPNRVKSIIGVQLQASAFFDYLKLTELLDFFGSLYHREVSPAEILKEVELTDKTKDYVKNLSGGQKQRFSIASALVNEPKVLFLDEPTTGLDPQARRHLWDLIEQIRDKGKTVVITTHYMDEAEVLCDRVAIMDSGKIIELDTPDNMVDSLIKKGFKKKRVEKAANLEDVFLDLTGKELREA</sequence>
<keyword evidence="7" id="KW-1278">Translocase</keyword>
<keyword evidence="8" id="KW-0472">Membrane</keyword>
<evidence type="ECO:0000256" key="8">
    <source>
        <dbReference type="ARBA" id="ARBA00023136"/>
    </source>
</evidence>
<proteinExistence type="inferred from homology"/>
<dbReference type="InterPro" id="IPR017871">
    <property type="entry name" value="ABC_transporter-like_CS"/>
</dbReference>
<evidence type="ECO:0000256" key="3">
    <source>
        <dbReference type="ARBA" id="ARBA00022448"/>
    </source>
</evidence>
<dbReference type="PANTHER" id="PTHR42711:SF5">
    <property type="entry name" value="ABC TRANSPORTER ATP-BINDING PROTEIN NATA"/>
    <property type="match status" value="1"/>
</dbReference>
<dbReference type="PANTHER" id="PTHR42711">
    <property type="entry name" value="ABC TRANSPORTER ATP-BINDING PROTEIN"/>
    <property type="match status" value="1"/>
</dbReference>
<dbReference type="GO" id="GO:0005886">
    <property type="term" value="C:plasma membrane"/>
    <property type="evidence" value="ECO:0007669"/>
    <property type="project" value="UniProtKB-SubCell"/>
</dbReference>
<name>A0A419DEC6_9BACT</name>
<keyword evidence="4" id="KW-1003">Cell membrane</keyword>